<evidence type="ECO:0000256" key="10">
    <source>
        <dbReference type="ARBA" id="ARBA00022909"/>
    </source>
</evidence>
<evidence type="ECO:0000313" key="16">
    <source>
        <dbReference type="Proteomes" id="UP000282892"/>
    </source>
</evidence>
<dbReference type="UniPathway" id="UPA00077">
    <property type="reaction ID" value="UER00156"/>
</dbReference>
<accession>A0A3Q9QRU9</accession>
<dbReference type="PROSITE" id="PS50972">
    <property type="entry name" value="PTERIN_BINDING"/>
    <property type="match status" value="1"/>
</dbReference>
<evidence type="ECO:0000256" key="3">
    <source>
        <dbReference type="ARBA" id="ARBA00004763"/>
    </source>
</evidence>
<evidence type="ECO:0000256" key="6">
    <source>
        <dbReference type="ARBA" id="ARBA00016919"/>
    </source>
</evidence>
<dbReference type="Pfam" id="PF00809">
    <property type="entry name" value="Pterin_bind"/>
    <property type="match status" value="1"/>
</dbReference>
<dbReference type="PROSITE" id="PS00793">
    <property type="entry name" value="DHPS_2"/>
    <property type="match status" value="1"/>
</dbReference>
<evidence type="ECO:0000256" key="2">
    <source>
        <dbReference type="ARBA" id="ARBA00001946"/>
    </source>
</evidence>
<dbReference type="NCBIfam" id="TIGR01496">
    <property type="entry name" value="DHPS"/>
    <property type="match status" value="1"/>
</dbReference>
<keyword evidence="8 13" id="KW-0479">Metal-binding</keyword>
<dbReference type="PANTHER" id="PTHR20941:SF1">
    <property type="entry name" value="FOLIC ACID SYNTHESIS PROTEIN FOL1"/>
    <property type="match status" value="1"/>
</dbReference>
<keyword evidence="7 13" id="KW-0808">Transferase</keyword>
<keyword evidence="16" id="KW-1185">Reference proteome</keyword>
<dbReference type="SUPFAM" id="SSF51717">
    <property type="entry name" value="Dihydropteroate synthetase-like"/>
    <property type="match status" value="1"/>
</dbReference>
<dbReference type="InterPro" id="IPR006390">
    <property type="entry name" value="DHP_synth_dom"/>
</dbReference>
<dbReference type="Gene3D" id="3.20.20.20">
    <property type="entry name" value="Dihydropteroate synthase-like"/>
    <property type="match status" value="1"/>
</dbReference>
<name>A0A3Q9QRU9_9BACI</name>
<proteinExistence type="inferred from homology"/>
<evidence type="ECO:0000256" key="8">
    <source>
        <dbReference type="ARBA" id="ARBA00022723"/>
    </source>
</evidence>
<comment type="function">
    <text evidence="12 13">Catalyzes the condensation of para-aminobenzoate (pABA) with 6-hydroxymethyl-7,8-dihydropterin diphosphate (DHPt-PP) to form 7,8-dihydropteroate (H2Pte), the immediate precursor of folate derivatives.</text>
</comment>
<comment type="catalytic activity">
    <reaction evidence="1">
        <text>(7,8-dihydropterin-6-yl)methyl diphosphate + 4-aminobenzoate = 7,8-dihydropteroate + diphosphate</text>
        <dbReference type="Rhea" id="RHEA:19949"/>
        <dbReference type="ChEBI" id="CHEBI:17836"/>
        <dbReference type="ChEBI" id="CHEBI:17839"/>
        <dbReference type="ChEBI" id="CHEBI:33019"/>
        <dbReference type="ChEBI" id="CHEBI:72950"/>
        <dbReference type="EC" id="2.5.1.15"/>
    </reaction>
</comment>
<dbReference type="STRING" id="1193713.GCA_001636315_02631"/>
<comment type="cofactor">
    <cofactor evidence="2 13">
        <name>Mg(2+)</name>
        <dbReference type="ChEBI" id="CHEBI:18420"/>
    </cofactor>
</comment>
<evidence type="ECO:0000256" key="9">
    <source>
        <dbReference type="ARBA" id="ARBA00022842"/>
    </source>
</evidence>
<dbReference type="EMBL" id="CP022572">
    <property type="protein sequence ID" value="AZU59872.1"/>
    <property type="molecule type" value="Genomic_DNA"/>
</dbReference>
<reference evidence="15 16" key="1">
    <citation type="submission" date="2017-07" db="EMBL/GenBank/DDBJ databases">
        <title>The complete genome sequence of Bacillus mesonae strain H20-5, an efficient strain improving plant abiotic stress resistance.</title>
        <authorList>
            <person name="Kim S.Y."/>
            <person name="Song H."/>
            <person name="Sang M.K."/>
            <person name="Weon H.-Y."/>
            <person name="Song J."/>
        </authorList>
    </citation>
    <scope>NUCLEOTIDE SEQUENCE [LARGE SCALE GENOMIC DNA]</scope>
    <source>
        <strain evidence="15 16">H20-5</strain>
    </source>
</reference>
<keyword evidence="10 13" id="KW-0289">Folate biosynthesis</keyword>
<evidence type="ECO:0000256" key="12">
    <source>
        <dbReference type="ARBA" id="ARBA00053449"/>
    </source>
</evidence>
<dbReference type="RefSeq" id="WP_127484372.1">
    <property type="nucleotide sequence ID" value="NZ_CP022572.1"/>
</dbReference>
<dbReference type="CDD" id="cd00739">
    <property type="entry name" value="DHPS"/>
    <property type="match status" value="1"/>
</dbReference>
<protein>
    <recommendedName>
        <fullName evidence="6 13">Dihydropteroate synthase</fullName>
        <shortName evidence="13">DHPS</shortName>
        <ecNumber evidence="5 13">2.5.1.15</ecNumber>
    </recommendedName>
    <alternativeName>
        <fullName evidence="11 13">Dihydropteroate pyrophosphorylase</fullName>
    </alternativeName>
</protein>
<dbReference type="EC" id="2.5.1.15" evidence="5 13"/>
<evidence type="ECO:0000313" key="15">
    <source>
        <dbReference type="EMBL" id="AZU59872.1"/>
    </source>
</evidence>
<dbReference type="InterPro" id="IPR011005">
    <property type="entry name" value="Dihydropteroate_synth-like_sf"/>
</dbReference>
<dbReference type="KEGG" id="nmk:CHR53_00415"/>
<dbReference type="GO" id="GO:0046654">
    <property type="term" value="P:tetrahydrofolate biosynthetic process"/>
    <property type="evidence" value="ECO:0007669"/>
    <property type="project" value="UniProtKB-UniPathway"/>
</dbReference>
<organism evidence="15 16">
    <name type="scientific">Neobacillus mesonae</name>
    <dbReference type="NCBI Taxonomy" id="1193713"/>
    <lineage>
        <taxon>Bacteria</taxon>
        <taxon>Bacillati</taxon>
        <taxon>Bacillota</taxon>
        <taxon>Bacilli</taxon>
        <taxon>Bacillales</taxon>
        <taxon>Bacillaceae</taxon>
        <taxon>Neobacillus</taxon>
    </lineage>
</organism>
<dbReference type="AlphaFoldDB" id="A0A3Q9QRU9"/>
<dbReference type="InterPro" id="IPR000489">
    <property type="entry name" value="Pterin-binding_dom"/>
</dbReference>
<dbReference type="GO" id="GO:0004156">
    <property type="term" value="F:dihydropteroate synthase activity"/>
    <property type="evidence" value="ECO:0007669"/>
    <property type="project" value="UniProtKB-EC"/>
</dbReference>
<comment type="pathway">
    <text evidence="3 13">Cofactor biosynthesis; tetrahydrofolate biosynthesis; 7,8-dihydrofolate from 2-amino-4-hydroxy-6-hydroxymethyl-7,8-dihydropteridine diphosphate and 4-aminobenzoate: step 1/2.</text>
</comment>
<sequence>MGGIRLKTAAGKIQCGPYTLDFTKKTYVMGILNVTPDSFSDGGKFNEIERAVEHAKEMVANGADIIDVGGESTRPGHTVISVEDEINRVVPVIDALVKHVDVPISIDTYKAEVAKQAIKAGAHIINDIWAAKADDKMASVAAEYDVPIILMHNRHERDYQNFVRDVINDIFESVMMVKKAGVKDDKIILDPGIGFAKDYHENILMMQNLDKLVMLGYPVLLAASRKRMIGEALGLPVDERMEGTGAAHCYGIQKGCQMIRVHDVKEISRMAKMMDAMMGKGEVRG</sequence>
<dbReference type="GO" id="GO:0046872">
    <property type="term" value="F:metal ion binding"/>
    <property type="evidence" value="ECO:0007669"/>
    <property type="project" value="UniProtKB-KW"/>
</dbReference>
<dbReference type="OrthoDB" id="9811744at2"/>
<dbReference type="GO" id="GO:0005829">
    <property type="term" value="C:cytosol"/>
    <property type="evidence" value="ECO:0007669"/>
    <property type="project" value="TreeGrafter"/>
</dbReference>
<evidence type="ECO:0000256" key="1">
    <source>
        <dbReference type="ARBA" id="ARBA00000012"/>
    </source>
</evidence>
<dbReference type="PANTHER" id="PTHR20941">
    <property type="entry name" value="FOLATE SYNTHESIS PROTEINS"/>
    <property type="match status" value="1"/>
</dbReference>
<evidence type="ECO:0000256" key="13">
    <source>
        <dbReference type="RuleBase" id="RU361205"/>
    </source>
</evidence>
<dbReference type="GO" id="GO:0046656">
    <property type="term" value="P:folic acid biosynthetic process"/>
    <property type="evidence" value="ECO:0007669"/>
    <property type="project" value="UniProtKB-KW"/>
</dbReference>
<evidence type="ECO:0000256" key="7">
    <source>
        <dbReference type="ARBA" id="ARBA00022679"/>
    </source>
</evidence>
<dbReference type="Proteomes" id="UP000282892">
    <property type="component" value="Chromosome"/>
</dbReference>
<keyword evidence="9 13" id="KW-0460">Magnesium</keyword>
<feature type="domain" description="Pterin-binding" evidence="14">
    <location>
        <begin position="26"/>
        <end position="272"/>
    </location>
</feature>
<gene>
    <name evidence="15" type="primary">folP</name>
    <name evidence="15" type="ORF">CHR53_00415</name>
</gene>
<dbReference type="FunFam" id="3.20.20.20:FF:000006">
    <property type="entry name" value="Dihydropteroate synthase"/>
    <property type="match status" value="1"/>
</dbReference>
<evidence type="ECO:0000256" key="4">
    <source>
        <dbReference type="ARBA" id="ARBA00009503"/>
    </source>
</evidence>
<comment type="similarity">
    <text evidence="4 13">Belongs to the DHPS family.</text>
</comment>
<dbReference type="PROSITE" id="PS00792">
    <property type="entry name" value="DHPS_1"/>
    <property type="match status" value="1"/>
</dbReference>
<evidence type="ECO:0000256" key="5">
    <source>
        <dbReference type="ARBA" id="ARBA00012458"/>
    </source>
</evidence>
<evidence type="ECO:0000256" key="11">
    <source>
        <dbReference type="ARBA" id="ARBA00030193"/>
    </source>
</evidence>
<dbReference type="InterPro" id="IPR045031">
    <property type="entry name" value="DHP_synth-like"/>
</dbReference>
<evidence type="ECO:0000259" key="14">
    <source>
        <dbReference type="PROSITE" id="PS50972"/>
    </source>
</evidence>